<name>A0A915EDP8_9BILA</name>
<accession>A0A915EDP8</accession>
<organism evidence="1 2">
    <name type="scientific">Ditylenchus dipsaci</name>
    <dbReference type="NCBI Taxonomy" id="166011"/>
    <lineage>
        <taxon>Eukaryota</taxon>
        <taxon>Metazoa</taxon>
        <taxon>Ecdysozoa</taxon>
        <taxon>Nematoda</taxon>
        <taxon>Chromadorea</taxon>
        <taxon>Rhabditida</taxon>
        <taxon>Tylenchina</taxon>
        <taxon>Tylenchomorpha</taxon>
        <taxon>Sphaerularioidea</taxon>
        <taxon>Anguinidae</taxon>
        <taxon>Anguininae</taxon>
        <taxon>Ditylenchus</taxon>
    </lineage>
</organism>
<dbReference type="AlphaFoldDB" id="A0A915EDP8"/>
<proteinExistence type="predicted"/>
<sequence length="192" mass="21357">MLKNEIQFHSVSIQPFFNRKLRQQSEGYRNESEAVSQILVYSSAVRFRKSSTLFAVNSEKSSSESAEVIANQYIDAGSSTSKIDSETAFSLYAVNKRPWFIYKPSVFNKSGAKSFAIPPELAKPEGNNYISKPNGDGRIGMASSEEIPLDNVSLNESDWSVLNLESCDTDIGSDLENSVEDIENYIDKNMLA</sequence>
<dbReference type="Proteomes" id="UP000887574">
    <property type="component" value="Unplaced"/>
</dbReference>
<evidence type="ECO:0000313" key="1">
    <source>
        <dbReference type="Proteomes" id="UP000887574"/>
    </source>
</evidence>
<dbReference type="WBParaSite" id="jg5253">
    <property type="protein sequence ID" value="jg5253"/>
    <property type="gene ID" value="jg5253"/>
</dbReference>
<reference evidence="2" key="1">
    <citation type="submission" date="2022-11" db="UniProtKB">
        <authorList>
            <consortium name="WormBaseParasite"/>
        </authorList>
    </citation>
    <scope>IDENTIFICATION</scope>
</reference>
<evidence type="ECO:0000313" key="2">
    <source>
        <dbReference type="WBParaSite" id="jg5253"/>
    </source>
</evidence>
<protein>
    <submittedName>
        <fullName evidence="2">Uncharacterized protein</fullName>
    </submittedName>
</protein>
<keyword evidence="1" id="KW-1185">Reference proteome</keyword>